<organism evidence="6 7">
    <name type="scientific">Beggiatoa leptomitoformis</name>
    <dbReference type="NCBI Taxonomy" id="288004"/>
    <lineage>
        <taxon>Bacteria</taxon>
        <taxon>Pseudomonadati</taxon>
        <taxon>Pseudomonadota</taxon>
        <taxon>Gammaproteobacteria</taxon>
        <taxon>Thiotrichales</taxon>
        <taxon>Thiotrichaceae</taxon>
        <taxon>Beggiatoa</taxon>
    </lineage>
</organism>
<dbReference type="SUPFAM" id="SSF54060">
    <property type="entry name" value="His-Me finger endonucleases"/>
    <property type="match status" value="1"/>
</dbReference>
<keyword evidence="3" id="KW-0378">Hydrolase</keyword>
<evidence type="ECO:0000256" key="1">
    <source>
        <dbReference type="ARBA" id="ARBA00006429"/>
    </source>
</evidence>
<dbReference type="InterPro" id="IPR008613">
    <property type="entry name" value="Excalibur_Ca-bd_domain"/>
</dbReference>
<evidence type="ECO:0000313" key="6">
    <source>
        <dbReference type="EMBL" id="AUI68287.1"/>
    </source>
</evidence>
<evidence type="ECO:0000259" key="5">
    <source>
        <dbReference type="Pfam" id="PF05901"/>
    </source>
</evidence>
<dbReference type="Proteomes" id="UP000234271">
    <property type="component" value="Chromosome"/>
</dbReference>
<sequence>MPRILLVISLCLMIFDVHAKEVINKLPLPPHPAGSFSQAKKNLYKIYKQDSERKTFYCGCNFDSKNQIDLKSCGYAFRKNEARAKRVEAEHVFPAAQFGNFRVCWREPQNVCGSGITGRKCCEMKDPLFETAHNDLHNLYPAIGEVNGDRSNFNWGMIPNAEEEYGKCEIKIDESIRRAEPPDAVKGNIARTMFYMSATYGFRLSDQDVQLYTAWNKQDPVDAWEIERNKRIAEIQGNLNPFIADNSNELDSSLVGEDATTTAVLNDDEDDDNDDESALNKAGFNCSTKKTCGQMASCEEAKYHLTVCKNMSLDKDGDGIPCASICK</sequence>
<accession>A0A2N9YCV5</accession>
<evidence type="ECO:0000256" key="3">
    <source>
        <dbReference type="ARBA" id="ARBA00022801"/>
    </source>
</evidence>
<keyword evidence="6" id="KW-0255">Endonuclease</keyword>
<evidence type="ECO:0000313" key="7">
    <source>
        <dbReference type="Proteomes" id="UP000234271"/>
    </source>
</evidence>
<name>A0A2N9YCV5_9GAMM</name>
<dbReference type="InterPro" id="IPR007346">
    <property type="entry name" value="Endonuclease-I"/>
</dbReference>
<dbReference type="RefSeq" id="WP_062147232.1">
    <property type="nucleotide sequence ID" value="NZ_CP012373.2"/>
</dbReference>
<gene>
    <name evidence="6" type="ORF">BLE401_05955</name>
</gene>
<reference evidence="7" key="1">
    <citation type="submission" date="2016-12" db="EMBL/GenBank/DDBJ databases">
        <title>Complete Genome Sequence of Beggiatoa leptomitiformis D-401.</title>
        <authorList>
            <person name="Fomenkov A."/>
            <person name="Vincze T."/>
            <person name="Grabovich M."/>
            <person name="Anton B.P."/>
            <person name="Dubinina G."/>
            <person name="Orlova M."/>
            <person name="Belousova E."/>
            <person name="Roberts R.J."/>
        </authorList>
    </citation>
    <scope>NUCLEOTIDE SEQUENCE [LARGE SCALE GENOMIC DNA]</scope>
    <source>
        <strain evidence="7">D-401</strain>
    </source>
</reference>
<evidence type="ECO:0000256" key="2">
    <source>
        <dbReference type="ARBA" id="ARBA00022722"/>
    </source>
</evidence>
<proteinExistence type="inferred from homology"/>
<feature type="chain" id="PRO_5014951806" evidence="4">
    <location>
        <begin position="20"/>
        <end position="327"/>
    </location>
</feature>
<dbReference type="Pfam" id="PF05901">
    <property type="entry name" value="Excalibur"/>
    <property type="match status" value="1"/>
</dbReference>
<dbReference type="GO" id="GO:0016787">
    <property type="term" value="F:hydrolase activity"/>
    <property type="evidence" value="ECO:0007669"/>
    <property type="project" value="UniProtKB-KW"/>
</dbReference>
<dbReference type="OrthoDB" id="9800417at2"/>
<protein>
    <submittedName>
        <fullName evidence="6">Endonuclease</fullName>
    </submittedName>
</protein>
<comment type="similarity">
    <text evidence="1">Belongs to the EndA/NucM nuclease family.</text>
</comment>
<evidence type="ECO:0000256" key="4">
    <source>
        <dbReference type="SAM" id="SignalP"/>
    </source>
</evidence>
<keyword evidence="7" id="KW-1185">Reference proteome</keyword>
<dbReference type="Pfam" id="PF04231">
    <property type="entry name" value="Endonuclease_1"/>
    <property type="match status" value="1"/>
</dbReference>
<dbReference type="EMBL" id="CP018889">
    <property type="protein sequence ID" value="AUI68287.1"/>
    <property type="molecule type" value="Genomic_DNA"/>
</dbReference>
<keyword evidence="2" id="KW-0540">Nuclease</keyword>
<feature type="signal peptide" evidence="4">
    <location>
        <begin position="1"/>
        <end position="19"/>
    </location>
</feature>
<dbReference type="AlphaFoldDB" id="A0A2N9YCV5"/>
<keyword evidence="4" id="KW-0732">Signal</keyword>
<dbReference type="GO" id="GO:0004519">
    <property type="term" value="F:endonuclease activity"/>
    <property type="evidence" value="ECO:0007669"/>
    <property type="project" value="UniProtKB-KW"/>
</dbReference>
<feature type="domain" description="Excalibur calcium-binding" evidence="5">
    <location>
        <begin position="289"/>
        <end position="322"/>
    </location>
</feature>
<dbReference type="InterPro" id="IPR044925">
    <property type="entry name" value="His-Me_finger_sf"/>
</dbReference>
<dbReference type="PANTHER" id="PTHR33607">
    <property type="entry name" value="ENDONUCLEASE-1"/>
    <property type="match status" value="1"/>
</dbReference>
<dbReference type="PANTHER" id="PTHR33607:SF2">
    <property type="entry name" value="ENDONUCLEASE-1"/>
    <property type="match status" value="1"/>
</dbReference>